<dbReference type="Proteomes" id="UP000198211">
    <property type="component" value="Unassembled WGS sequence"/>
</dbReference>
<gene>
    <name evidence="1" type="ORF">PHMEG_00011105</name>
</gene>
<protein>
    <submittedName>
        <fullName evidence="1">Uncharacterized protein</fullName>
    </submittedName>
</protein>
<name>A0A225WDH2_9STRA</name>
<reference evidence="2" key="1">
    <citation type="submission" date="2017-03" db="EMBL/GenBank/DDBJ databases">
        <title>Phytopthora megakarya and P. palmivora, two closely related causual agents of cacao black pod achieved similar genome size and gene model numbers by different mechanisms.</title>
        <authorList>
            <person name="Ali S."/>
            <person name="Shao J."/>
            <person name="Larry D.J."/>
            <person name="Kronmiller B."/>
            <person name="Shen D."/>
            <person name="Strem M.D."/>
            <person name="Melnick R.L."/>
            <person name="Guiltinan M.J."/>
            <person name="Tyler B.M."/>
            <person name="Meinhardt L.W."/>
            <person name="Bailey B.A."/>
        </authorList>
    </citation>
    <scope>NUCLEOTIDE SEQUENCE [LARGE SCALE GENOMIC DNA]</scope>
    <source>
        <strain evidence="2">zdho120</strain>
    </source>
</reference>
<keyword evidence="2" id="KW-1185">Reference proteome</keyword>
<dbReference type="EMBL" id="NBNE01001158">
    <property type="protein sequence ID" value="OWZ15288.1"/>
    <property type="molecule type" value="Genomic_DNA"/>
</dbReference>
<proteinExistence type="predicted"/>
<accession>A0A225WDH2</accession>
<organism evidence="1 2">
    <name type="scientific">Phytophthora megakarya</name>
    <dbReference type="NCBI Taxonomy" id="4795"/>
    <lineage>
        <taxon>Eukaryota</taxon>
        <taxon>Sar</taxon>
        <taxon>Stramenopiles</taxon>
        <taxon>Oomycota</taxon>
        <taxon>Peronosporomycetes</taxon>
        <taxon>Peronosporales</taxon>
        <taxon>Peronosporaceae</taxon>
        <taxon>Phytophthora</taxon>
    </lineage>
</organism>
<dbReference type="OrthoDB" id="127244at2759"/>
<evidence type="ECO:0000313" key="2">
    <source>
        <dbReference type="Proteomes" id="UP000198211"/>
    </source>
</evidence>
<dbReference type="AlphaFoldDB" id="A0A225WDH2"/>
<sequence length="226" mass="25300">MALKEHKFYEAERYLAARSQGLECGVTYCQEERLETIDGDFCIVRFDTAPIRGASVKTVFDALLGSVLNAETFLSDMFGSITIREDSELESPEIAQLRLVSLTSSAALVESNTVVFSKLSEDANGEYGVMAQDFVDYDELYPYRSNERVRRDTTTIVVVRLTPQIPGKPPVVVVTRWTYLKVHNSNMVVQNPESEIKESSVCWGDTAQKCMQHIMDTATLNSPHVA</sequence>
<comment type="caution">
    <text evidence="1">The sequence shown here is derived from an EMBL/GenBank/DDBJ whole genome shotgun (WGS) entry which is preliminary data.</text>
</comment>
<evidence type="ECO:0000313" key="1">
    <source>
        <dbReference type="EMBL" id="OWZ15288.1"/>
    </source>
</evidence>